<dbReference type="Gene3D" id="1.10.10.60">
    <property type="entry name" value="Homeodomain-like"/>
    <property type="match status" value="2"/>
</dbReference>
<dbReference type="InterPro" id="IPR018060">
    <property type="entry name" value="HTH_AraC"/>
</dbReference>
<dbReference type="Pfam" id="PF12833">
    <property type="entry name" value="HTH_18"/>
    <property type="match status" value="1"/>
</dbReference>
<dbReference type="InterPro" id="IPR018062">
    <property type="entry name" value="HTH_AraC-typ_CS"/>
</dbReference>
<evidence type="ECO:0000313" key="9">
    <source>
        <dbReference type="Proteomes" id="UP001516620"/>
    </source>
</evidence>
<keyword evidence="9" id="KW-1185">Reference proteome</keyword>
<dbReference type="Pfam" id="PF02311">
    <property type="entry name" value="AraC_binding"/>
    <property type="match status" value="1"/>
</dbReference>
<dbReference type="InterPro" id="IPR050204">
    <property type="entry name" value="AraC_XylS_family_regulators"/>
</dbReference>
<dbReference type="SUPFAM" id="SSF46689">
    <property type="entry name" value="Homeodomain-like"/>
    <property type="match status" value="1"/>
</dbReference>
<evidence type="ECO:0000256" key="4">
    <source>
        <dbReference type="ARBA" id="ARBA00023159"/>
    </source>
</evidence>
<accession>A0ABS2H1M2</accession>
<evidence type="ECO:0000313" key="8">
    <source>
        <dbReference type="EMBL" id="MBM6994183.1"/>
    </source>
</evidence>
<comment type="caution">
    <text evidence="8">The sequence shown here is derived from an EMBL/GenBank/DDBJ whole genome shotgun (WGS) entry which is preliminary data.</text>
</comment>
<dbReference type="SUPFAM" id="SSF51215">
    <property type="entry name" value="Regulatory protein AraC"/>
    <property type="match status" value="1"/>
</dbReference>
<evidence type="ECO:0000256" key="6">
    <source>
        <dbReference type="SAM" id="MobiDB-lite"/>
    </source>
</evidence>
<dbReference type="PANTHER" id="PTHR46796">
    <property type="entry name" value="HTH-TYPE TRANSCRIPTIONAL ACTIVATOR RHAS-RELATED"/>
    <property type="match status" value="1"/>
</dbReference>
<dbReference type="PROSITE" id="PS00041">
    <property type="entry name" value="HTH_ARAC_FAMILY_1"/>
    <property type="match status" value="1"/>
</dbReference>
<protein>
    <submittedName>
        <fullName evidence="8">Helix-turn-helix domain-containing protein</fullName>
    </submittedName>
</protein>
<keyword evidence="4" id="KW-0010">Activator</keyword>
<dbReference type="InterPro" id="IPR014710">
    <property type="entry name" value="RmlC-like_jellyroll"/>
</dbReference>
<dbReference type="PROSITE" id="PS01124">
    <property type="entry name" value="HTH_ARAC_FAMILY_2"/>
    <property type="match status" value="1"/>
</dbReference>
<feature type="domain" description="HTH araC/xylS-type" evidence="7">
    <location>
        <begin position="194"/>
        <end position="276"/>
    </location>
</feature>
<feature type="region of interest" description="Disordered" evidence="6">
    <location>
        <begin position="275"/>
        <end position="294"/>
    </location>
</feature>
<keyword evidence="2" id="KW-0805">Transcription regulation</keyword>
<evidence type="ECO:0000256" key="1">
    <source>
        <dbReference type="ARBA" id="ARBA00022490"/>
    </source>
</evidence>
<dbReference type="Proteomes" id="UP001516620">
    <property type="component" value="Unassembled WGS sequence"/>
</dbReference>
<dbReference type="PANTHER" id="PTHR46796:SF13">
    <property type="entry name" value="HTH-TYPE TRANSCRIPTIONAL ACTIVATOR RHAS"/>
    <property type="match status" value="1"/>
</dbReference>
<keyword evidence="5" id="KW-0804">Transcription</keyword>
<keyword evidence="3" id="KW-0238">DNA-binding</keyword>
<proteinExistence type="predicted"/>
<dbReference type="EMBL" id="JADCNN020000001">
    <property type="protein sequence ID" value="MBM6994183.1"/>
    <property type="molecule type" value="Genomic_DNA"/>
</dbReference>
<name>A0ABS2H1M2_9BACL</name>
<evidence type="ECO:0000256" key="3">
    <source>
        <dbReference type="ARBA" id="ARBA00023125"/>
    </source>
</evidence>
<evidence type="ECO:0000259" key="7">
    <source>
        <dbReference type="PROSITE" id="PS01124"/>
    </source>
</evidence>
<feature type="compositionally biased region" description="Low complexity" evidence="6">
    <location>
        <begin position="279"/>
        <end position="294"/>
    </location>
</feature>
<dbReference type="RefSeq" id="WP_193415672.1">
    <property type="nucleotide sequence ID" value="NZ_JADCNN020000001.1"/>
</dbReference>
<dbReference type="SMART" id="SM00342">
    <property type="entry name" value="HTH_ARAC"/>
    <property type="match status" value="1"/>
</dbReference>
<keyword evidence="1" id="KW-0963">Cytoplasm</keyword>
<gene>
    <name evidence="8" type="ORF">IM700_000745</name>
</gene>
<evidence type="ECO:0000256" key="2">
    <source>
        <dbReference type="ARBA" id="ARBA00023015"/>
    </source>
</evidence>
<dbReference type="InterPro" id="IPR003313">
    <property type="entry name" value="AraC-bd"/>
</dbReference>
<dbReference type="Gene3D" id="2.60.120.10">
    <property type="entry name" value="Jelly Rolls"/>
    <property type="match status" value="1"/>
</dbReference>
<organism evidence="8 9">
    <name type="scientific">Paenibacillus rhizolycopersici</name>
    <dbReference type="NCBI Taxonomy" id="2780073"/>
    <lineage>
        <taxon>Bacteria</taxon>
        <taxon>Bacillati</taxon>
        <taxon>Bacillota</taxon>
        <taxon>Bacilli</taxon>
        <taxon>Bacillales</taxon>
        <taxon>Paenibacillaceae</taxon>
        <taxon>Paenibacillus</taxon>
    </lineage>
</organism>
<dbReference type="InterPro" id="IPR009057">
    <property type="entry name" value="Homeodomain-like_sf"/>
</dbReference>
<reference evidence="8 9" key="1">
    <citation type="submission" date="2021-01" db="EMBL/GenBank/DDBJ databases">
        <title>Paenibacillus sp.nov. isolated from the rhizosphere soil of tomato plant.</title>
        <authorList>
            <person name="Thin K.K."/>
            <person name="Zhang X."/>
            <person name="He S."/>
        </authorList>
    </citation>
    <scope>NUCLEOTIDE SEQUENCE [LARGE SCALE GENOMIC DNA]</scope>
    <source>
        <strain evidence="8 9">DXFW5</strain>
    </source>
</reference>
<sequence length="294" mass="34072">MLKYTEENYIDPEVPVNPFWVESLSQVSPEHTHDFFEFFVIEDGSCRHVVNGETQWLQAGCLVFIRPEDVHKYERNGEEDCRFYNVPCRHRLVSEALAYLGEAEMTGQLLQSPTPRVAMLSQTEVGEFVALFERIKLLSSIDKQKARIALKSGLIDLLTRYFFNPDPVKQAEFPLWLEYALGKMQLKDNLHRGLPALYELSGRSVGHVNRAFRQYLQQTPTEYLNQLKLNIARNLLLTTELRVVEIALECGFENVSHFYHQFKKWYRQAPLDLRRSRQAAPRPTAGPGATRQPE</sequence>
<evidence type="ECO:0000256" key="5">
    <source>
        <dbReference type="ARBA" id="ARBA00023163"/>
    </source>
</evidence>
<dbReference type="InterPro" id="IPR037923">
    <property type="entry name" value="HTH-like"/>
</dbReference>